<dbReference type="EMBL" id="CP036290">
    <property type="protein sequence ID" value="QDU84557.1"/>
    <property type="molecule type" value="Genomic_DNA"/>
</dbReference>
<reference evidence="1 2" key="1">
    <citation type="submission" date="2019-02" db="EMBL/GenBank/DDBJ databases">
        <title>Deep-cultivation of Planctomycetes and their phenomic and genomic characterization uncovers novel biology.</title>
        <authorList>
            <person name="Wiegand S."/>
            <person name="Jogler M."/>
            <person name="Boedeker C."/>
            <person name="Pinto D."/>
            <person name="Vollmers J."/>
            <person name="Rivas-Marin E."/>
            <person name="Kohn T."/>
            <person name="Peeters S.H."/>
            <person name="Heuer A."/>
            <person name="Rast P."/>
            <person name="Oberbeckmann S."/>
            <person name="Bunk B."/>
            <person name="Jeske O."/>
            <person name="Meyerdierks A."/>
            <person name="Storesund J.E."/>
            <person name="Kallscheuer N."/>
            <person name="Luecker S."/>
            <person name="Lage O.M."/>
            <person name="Pohl T."/>
            <person name="Merkel B.J."/>
            <person name="Hornburger P."/>
            <person name="Mueller R.-W."/>
            <person name="Bruemmer F."/>
            <person name="Labrenz M."/>
            <person name="Spormann A.M."/>
            <person name="Op den Camp H."/>
            <person name="Overmann J."/>
            <person name="Amann R."/>
            <person name="Jetten M.S.M."/>
            <person name="Mascher T."/>
            <person name="Medema M.H."/>
            <person name="Devos D.P."/>
            <person name="Kaster A.-K."/>
            <person name="Ovreas L."/>
            <person name="Rohde M."/>
            <person name="Galperin M.Y."/>
            <person name="Jogler C."/>
        </authorList>
    </citation>
    <scope>NUCLEOTIDE SEQUENCE [LARGE SCALE GENOMIC DNA]</scope>
    <source>
        <strain evidence="1 2">Pla163</strain>
    </source>
</reference>
<evidence type="ECO:0000313" key="1">
    <source>
        <dbReference type="EMBL" id="QDU84557.1"/>
    </source>
</evidence>
<organism evidence="1 2">
    <name type="scientific">Rohdeia mirabilis</name>
    <dbReference type="NCBI Taxonomy" id="2528008"/>
    <lineage>
        <taxon>Bacteria</taxon>
        <taxon>Pseudomonadati</taxon>
        <taxon>Planctomycetota</taxon>
        <taxon>Planctomycetia</taxon>
        <taxon>Planctomycetia incertae sedis</taxon>
        <taxon>Rohdeia</taxon>
    </lineage>
</organism>
<proteinExistence type="predicted"/>
<dbReference type="OrthoDB" id="9965865at2"/>
<evidence type="ECO:0000313" key="2">
    <source>
        <dbReference type="Proteomes" id="UP000319342"/>
    </source>
</evidence>
<accession>A0A518CZB9</accession>
<dbReference type="RefSeq" id="WP_145186314.1">
    <property type="nucleotide sequence ID" value="NZ_CP036290.1"/>
</dbReference>
<dbReference type="Proteomes" id="UP000319342">
    <property type="component" value="Chromosome"/>
</dbReference>
<keyword evidence="2" id="KW-1185">Reference proteome</keyword>
<sequence length="103" mass="11250">MAKKGAKRIRRSPEQIIADLEKQITDLKNRSKAKELKQDPSHKAAIAVVRGLDKAIEEAKEGGNNALAHALADGREPIAAYFADTGLELPKGRRPRGRRAKTA</sequence>
<name>A0A518CZB9_9BACT</name>
<protein>
    <submittedName>
        <fullName evidence="1">Uncharacterized protein</fullName>
    </submittedName>
</protein>
<gene>
    <name evidence="1" type="ORF">Pla163_16680</name>
</gene>
<dbReference type="AlphaFoldDB" id="A0A518CZB9"/>